<accession>A0ABP7ZX00</accession>
<gene>
    <name evidence="2" type="ORF">GCM10022287_13440</name>
</gene>
<reference evidence="3" key="1">
    <citation type="journal article" date="2019" name="Int. J. Syst. Evol. Microbiol.">
        <title>The Global Catalogue of Microorganisms (GCM) 10K type strain sequencing project: providing services to taxonomists for standard genome sequencing and annotation.</title>
        <authorList>
            <consortium name="The Broad Institute Genomics Platform"/>
            <consortium name="The Broad Institute Genome Sequencing Center for Infectious Disease"/>
            <person name="Wu L."/>
            <person name="Ma J."/>
        </authorList>
    </citation>
    <scope>NUCLEOTIDE SEQUENCE [LARGE SCALE GENOMIC DNA]</scope>
    <source>
        <strain evidence="3">JCM 17591</strain>
    </source>
</reference>
<keyword evidence="3" id="KW-1185">Reference proteome</keyword>
<dbReference type="Proteomes" id="UP001501079">
    <property type="component" value="Unassembled WGS sequence"/>
</dbReference>
<organism evidence="2 3">
    <name type="scientific">Gryllotalpicola koreensis</name>
    <dbReference type="NCBI Taxonomy" id="993086"/>
    <lineage>
        <taxon>Bacteria</taxon>
        <taxon>Bacillati</taxon>
        <taxon>Actinomycetota</taxon>
        <taxon>Actinomycetes</taxon>
        <taxon>Micrococcales</taxon>
        <taxon>Microbacteriaceae</taxon>
        <taxon>Gryllotalpicola</taxon>
    </lineage>
</organism>
<keyword evidence="1" id="KW-1133">Transmembrane helix</keyword>
<feature type="transmembrane region" description="Helical" evidence="1">
    <location>
        <begin position="59"/>
        <end position="87"/>
    </location>
</feature>
<sequence length="160" mass="17357">MSTLETRYGTTSPRTDELPRAFTFGEFARGAACAWLWFQPIGVFLGGIGFGIGEGETGFGIIATVFGVPVSFAATVAGSPLAFLLGLRLRRRRRDLTHVTAFALYGGAWGYLVQWLIFGHPTEPAAVAIAYTLATSAAVVLGWWTTSRLALRRDRIGRDE</sequence>
<dbReference type="EMBL" id="BAABBW010000002">
    <property type="protein sequence ID" value="GAA4172496.1"/>
    <property type="molecule type" value="Genomic_DNA"/>
</dbReference>
<protein>
    <submittedName>
        <fullName evidence="2">Uncharacterized protein</fullName>
    </submittedName>
</protein>
<keyword evidence="1" id="KW-0812">Transmembrane</keyword>
<keyword evidence="1" id="KW-0472">Membrane</keyword>
<evidence type="ECO:0000313" key="3">
    <source>
        <dbReference type="Proteomes" id="UP001501079"/>
    </source>
</evidence>
<comment type="caution">
    <text evidence="2">The sequence shown here is derived from an EMBL/GenBank/DDBJ whole genome shotgun (WGS) entry which is preliminary data.</text>
</comment>
<feature type="transmembrane region" description="Helical" evidence="1">
    <location>
        <begin position="99"/>
        <end position="118"/>
    </location>
</feature>
<feature type="transmembrane region" description="Helical" evidence="1">
    <location>
        <begin position="34"/>
        <end position="53"/>
    </location>
</feature>
<evidence type="ECO:0000256" key="1">
    <source>
        <dbReference type="SAM" id="Phobius"/>
    </source>
</evidence>
<dbReference type="RefSeq" id="WP_344752585.1">
    <property type="nucleotide sequence ID" value="NZ_BAABBW010000002.1"/>
</dbReference>
<proteinExistence type="predicted"/>
<feature type="transmembrane region" description="Helical" evidence="1">
    <location>
        <begin position="124"/>
        <end position="145"/>
    </location>
</feature>
<evidence type="ECO:0000313" key="2">
    <source>
        <dbReference type="EMBL" id="GAA4172496.1"/>
    </source>
</evidence>
<name>A0ABP7ZX00_9MICO</name>